<dbReference type="Proteomes" id="UP001221757">
    <property type="component" value="Unassembled WGS sequence"/>
</dbReference>
<keyword evidence="2" id="KW-1133">Transmembrane helix</keyword>
<feature type="transmembrane region" description="Helical" evidence="2">
    <location>
        <begin position="221"/>
        <end position="242"/>
    </location>
</feature>
<feature type="transmembrane region" description="Helical" evidence="2">
    <location>
        <begin position="141"/>
        <end position="162"/>
    </location>
</feature>
<feature type="region of interest" description="Disordered" evidence="1">
    <location>
        <begin position="107"/>
        <end position="132"/>
    </location>
</feature>
<organism evidence="3 4">
    <name type="scientific">Mycena rosella</name>
    <name type="common">Pink bonnet</name>
    <name type="synonym">Agaricus rosellus</name>
    <dbReference type="NCBI Taxonomy" id="1033263"/>
    <lineage>
        <taxon>Eukaryota</taxon>
        <taxon>Fungi</taxon>
        <taxon>Dikarya</taxon>
        <taxon>Basidiomycota</taxon>
        <taxon>Agaricomycotina</taxon>
        <taxon>Agaricomycetes</taxon>
        <taxon>Agaricomycetidae</taxon>
        <taxon>Agaricales</taxon>
        <taxon>Marasmiineae</taxon>
        <taxon>Mycenaceae</taxon>
        <taxon>Mycena</taxon>
    </lineage>
</organism>
<name>A0AAD7DD03_MYCRO</name>
<sequence length="424" mass="46317">MRQASGKNGKSNVVQSGGPTSKFGVTNQIKVCFAPSCPTQDMELLRKLIPSQASISSFMVPFLKRYSNLIVSIKTWICIGIFILGALVSLVIIPLLSALFGNTPDGVPVRPPPNDEESRALVPDPVGQSGPAKPNRGLRGFLSELGAIFAPVGAALTSVLLLRPRDASLLQGIIAVLMLVIKDTGMAIAVLFCTTLLVSAPLLIIWVLVRRLSVEPYKSSWYRILAVCTRITFGVVLYLLAIEDLTLYQLARLEAVVPHLTWQASLLSELCRSFGLEYFLDRALIKLSPETRPPEPGLLYPRLYQGLMNFARFIPLPIAMICNGHLRSASSAAAGLVSAAIFIAWITASVLALCVFDVLVYWTYFFWASRRESQPDSPMASKLRPSPADTMAVALFRFAVPDSTGQTIGERGKSRELEETARLH</sequence>
<evidence type="ECO:0000256" key="2">
    <source>
        <dbReference type="SAM" id="Phobius"/>
    </source>
</evidence>
<feature type="transmembrane region" description="Helical" evidence="2">
    <location>
        <begin position="334"/>
        <end position="367"/>
    </location>
</feature>
<protein>
    <recommendedName>
        <fullName evidence="5">Transmembrane protein</fullName>
    </recommendedName>
</protein>
<keyword evidence="4" id="KW-1185">Reference proteome</keyword>
<proteinExistence type="predicted"/>
<evidence type="ECO:0000313" key="3">
    <source>
        <dbReference type="EMBL" id="KAJ7688675.1"/>
    </source>
</evidence>
<dbReference type="EMBL" id="JARKIE010000077">
    <property type="protein sequence ID" value="KAJ7688675.1"/>
    <property type="molecule type" value="Genomic_DNA"/>
</dbReference>
<keyword evidence="2" id="KW-0472">Membrane</keyword>
<evidence type="ECO:0000313" key="4">
    <source>
        <dbReference type="Proteomes" id="UP001221757"/>
    </source>
</evidence>
<dbReference type="AlphaFoldDB" id="A0AAD7DD03"/>
<reference evidence="3" key="1">
    <citation type="submission" date="2023-03" db="EMBL/GenBank/DDBJ databases">
        <title>Massive genome expansion in bonnet fungi (Mycena s.s.) driven by repeated elements and novel gene families across ecological guilds.</title>
        <authorList>
            <consortium name="Lawrence Berkeley National Laboratory"/>
            <person name="Harder C.B."/>
            <person name="Miyauchi S."/>
            <person name="Viragh M."/>
            <person name="Kuo A."/>
            <person name="Thoen E."/>
            <person name="Andreopoulos B."/>
            <person name="Lu D."/>
            <person name="Skrede I."/>
            <person name="Drula E."/>
            <person name="Henrissat B."/>
            <person name="Morin E."/>
            <person name="Kohler A."/>
            <person name="Barry K."/>
            <person name="LaButti K."/>
            <person name="Morin E."/>
            <person name="Salamov A."/>
            <person name="Lipzen A."/>
            <person name="Mereny Z."/>
            <person name="Hegedus B."/>
            <person name="Baldrian P."/>
            <person name="Stursova M."/>
            <person name="Weitz H."/>
            <person name="Taylor A."/>
            <person name="Grigoriev I.V."/>
            <person name="Nagy L.G."/>
            <person name="Martin F."/>
            <person name="Kauserud H."/>
        </authorList>
    </citation>
    <scope>NUCLEOTIDE SEQUENCE</scope>
    <source>
        <strain evidence="3">CBHHK067</strain>
    </source>
</reference>
<comment type="caution">
    <text evidence="3">The sequence shown here is derived from an EMBL/GenBank/DDBJ whole genome shotgun (WGS) entry which is preliminary data.</text>
</comment>
<gene>
    <name evidence="3" type="ORF">B0H17DRAFT_1202766</name>
</gene>
<keyword evidence="2" id="KW-0812">Transmembrane</keyword>
<accession>A0AAD7DD03</accession>
<feature type="transmembrane region" description="Helical" evidence="2">
    <location>
        <begin position="75"/>
        <end position="100"/>
    </location>
</feature>
<feature type="region of interest" description="Disordered" evidence="1">
    <location>
        <begin position="404"/>
        <end position="424"/>
    </location>
</feature>
<evidence type="ECO:0000256" key="1">
    <source>
        <dbReference type="SAM" id="MobiDB-lite"/>
    </source>
</evidence>
<feature type="transmembrane region" description="Helical" evidence="2">
    <location>
        <begin position="188"/>
        <end position="209"/>
    </location>
</feature>
<feature type="compositionally biased region" description="Basic and acidic residues" evidence="1">
    <location>
        <begin position="410"/>
        <end position="424"/>
    </location>
</feature>
<feature type="transmembrane region" description="Helical" evidence="2">
    <location>
        <begin position="167"/>
        <end position="182"/>
    </location>
</feature>
<evidence type="ECO:0008006" key="5">
    <source>
        <dbReference type="Google" id="ProtNLM"/>
    </source>
</evidence>